<dbReference type="Proteomes" id="UP000612585">
    <property type="component" value="Unassembled WGS sequence"/>
</dbReference>
<dbReference type="Pfam" id="PF09362">
    <property type="entry name" value="DUF1996"/>
    <property type="match status" value="1"/>
</dbReference>
<evidence type="ECO:0000313" key="4">
    <source>
        <dbReference type="EMBL" id="GIJ62365.1"/>
    </source>
</evidence>
<feature type="domain" description="DUF1996" evidence="3">
    <location>
        <begin position="420"/>
        <end position="562"/>
    </location>
</feature>
<accession>A0A8J4E4V7</accession>
<organism evidence="4 5">
    <name type="scientific">Virgisporangium aurantiacum</name>
    <dbReference type="NCBI Taxonomy" id="175570"/>
    <lineage>
        <taxon>Bacteria</taxon>
        <taxon>Bacillati</taxon>
        <taxon>Actinomycetota</taxon>
        <taxon>Actinomycetes</taxon>
        <taxon>Micromonosporales</taxon>
        <taxon>Micromonosporaceae</taxon>
        <taxon>Virgisporangium</taxon>
    </lineage>
</organism>
<feature type="coiled-coil region" evidence="1">
    <location>
        <begin position="296"/>
        <end position="323"/>
    </location>
</feature>
<proteinExistence type="predicted"/>
<evidence type="ECO:0000313" key="5">
    <source>
        <dbReference type="Proteomes" id="UP000612585"/>
    </source>
</evidence>
<reference evidence="4" key="1">
    <citation type="submission" date="2021-01" db="EMBL/GenBank/DDBJ databases">
        <title>Whole genome shotgun sequence of Virgisporangium aurantiacum NBRC 16421.</title>
        <authorList>
            <person name="Komaki H."/>
            <person name="Tamura T."/>
        </authorList>
    </citation>
    <scope>NUCLEOTIDE SEQUENCE</scope>
    <source>
        <strain evidence="4">NBRC 16421</strain>
    </source>
</reference>
<protein>
    <recommendedName>
        <fullName evidence="3">DUF1996 domain-containing protein</fullName>
    </recommendedName>
</protein>
<dbReference type="PANTHER" id="PTHR43662:SF3">
    <property type="entry name" value="DOMAIN PROTEIN, PUTATIVE (AFU_ORTHOLOGUE AFUA_6G11970)-RELATED"/>
    <property type="match status" value="1"/>
</dbReference>
<dbReference type="EMBL" id="BOPG01000077">
    <property type="protein sequence ID" value="GIJ62365.1"/>
    <property type="molecule type" value="Genomic_DNA"/>
</dbReference>
<evidence type="ECO:0000256" key="2">
    <source>
        <dbReference type="SAM" id="MobiDB-lite"/>
    </source>
</evidence>
<dbReference type="InterPro" id="IPR018535">
    <property type="entry name" value="DUF1996"/>
</dbReference>
<evidence type="ECO:0000256" key="1">
    <source>
        <dbReference type="SAM" id="Coils"/>
    </source>
</evidence>
<keyword evidence="5" id="KW-1185">Reference proteome</keyword>
<keyword evidence="1" id="KW-0175">Coiled coil</keyword>
<gene>
    <name evidence="4" type="ORF">Vau01_098810</name>
</gene>
<evidence type="ECO:0000259" key="3">
    <source>
        <dbReference type="Pfam" id="PF09362"/>
    </source>
</evidence>
<dbReference type="PANTHER" id="PTHR43662">
    <property type="match status" value="1"/>
</dbReference>
<dbReference type="AlphaFoldDB" id="A0A8J4E4V7"/>
<sequence>MSYGVVHINPRQLRVGLVVLVAVGVAGAGVATSVWNARASAEAAPRSSFVSIQDVAPNVRAPQVQPTGSAGVFTVDCGTNGNRKFSPDNPVAQPGVKNGAQHVHDFVGNVSISADSSDASLEESDTTCRNGDKSSYFWPVVRINRKANVAVPDLSGTPTVSCPAVAGRLPAVPQQARPEVDRNLALLAQQITEANQRLAATRGQGGPDFVNNAILGPLRSKRIATLDRIAIAIGRNGTRPTGLESLADCDLSYDGAAGHTTHRTSRGQAATPLVVTPTVNCPTVRDKLPGVPAQALDEVNRNLDLLDKQIAEANQRLVSTQGQGGVNFVSNAILGPLRDKRVATLDRIAIAIGRNAARPTGLESFAQCALNNAAGVTPSGGSSGPAASASASELPGVEGPNLEIAGNVGGIVRPASVTIEYRGNAVSRVVPMPKFLKAIVGDAKPTSRGPANARATWTCSGFTDRLSDKYVICPAGSQVMRVHNFASCWDGKNTDSANHRDHLKVADAATGDCPTGTVAVPQLRITIAYNIPRSIQKKGQYQLDSFPEENHNPFSDHNDFANVNSTETMARIAACINSGGRCK</sequence>
<dbReference type="RefSeq" id="WP_204007973.1">
    <property type="nucleotide sequence ID" value="NZ_BOPG01000077.1"/>
</dbReference>
<feature type="region of interest" description="Disordered" evidence="2">
    <location>
        <begin position="376"/>
        <end position="395"/>
    </location>
</feature>
<name>A0A8J4E4V7_9ACTN</name>
<feature type="compositionally biased region" description="Low complexity" evidence="2">
    <location>
        <begin position="376"/>
        <end position="392"/>
    </location>
</feature>
<comment type="caution">
    <text evidence="4">The sequence shown here is derived from an EMBL/GenBank/DDBJ whole genome shotgun (WGS) entry which is preliminary data.</text>
</comment>